<comment type="caution">
    <text evidence="3">The sequence shown here is derived from an EMBL/GenBank/DDBJ whole genome shotgun (WGS) entry which is preliminary data.</text>
</comment>
<evidence type="ECO:0008006" key="5">
    <source>
        <dbReference type="Google" id="ProtNLM"/>
    </source>
</evidence>
<evidence type="ECO:0000256" key="1">
    <source>
        <dbReference type="SAM" id="MobiDB-lite"/>
    </source>
</evidence>
<dbReference type="Proteomes" id="UP000565715">
    <property type="component" value="Unassembled WGS sequence"/>
</dbReference>
<proteinExistence type="predicted"/>
<organism evidence="3 4">
    <name type="scientific">Nocardia speluncae</name>
    <dbReference type="NCBI Taxonomy" id="419477"/>
    <lineage>
        <taxon>Bacteria</taxon>
        <taxon>Bacillati</taxon>
        <taxon>Actinomycetota</taxon>
        <taxon>Actinomycetes</taxon>
        <taxon>Mycobacteriales</taxon>
        <taxon>Nocardiaceae</taxon>
        <taxon>Nocardia</taxon>
    </lineage>
</organism>
<dbReference type="RefSeq" id="WP_068046243.1">
    <property type="nucleotide sequence ID" value="NZ_JAAXOO010000004.1"/>
</dbReference>
<dbReference type="AlphaFoldDB" id="A0A846XED6"/>
<feature type="compositionally biased region" description="Basic and acidic residues" evidence="1">
    <location>
        <begin position="38"/>
        <end position="47"/>
    </location>
</feature>
<name>A0A846XED6_9NOCA</name>
<feature type="signal peptide" evidence="2">
    <location>
        <begin position="1"/>
        <end position="37"/>
    </location>
</feature>
<dbReference type="EMBL" id="JAAXOO010000004">
    <property type="protein sequence ID" value="NKY34751.1"/>
    <property type="molecule type" value="Genomic_DNA"/>
</dbReference>
<sequence length="102" mass="10789">MIIARTHELVKKIAAAAALTGALVLAPATLTAQAAHADVGHSTRGDSHPGNGTYDDTHAIPADTSNRNEPMHAIPAYRSETNDGGGVFHDICAYKPYFYACR</sequence>
<protein>
    <recommendedName>
        <fullName evidence="5">Lipoprotein</fullName>
    </recommendedName>
</protein>
<evidence type="ECO:0000256" key="2">
    <source>
        <dbReference type="SAM" id="SignalP"/>
    </source>
</evidence>
<keyword evidence="2" id="KW-0732">Signal</keyword>
<evidence type="ECO:0000313" key="4">
    <source>
        <dbReference type="Proteomes" id="UP000565715"/>
    </source>
</evidence>
<feature type="chain" id="PRO_5038429020" description="Lipoprotein" evidence="2">
    <location>
        <begin position="38"/>
        <end position="102"/>
    </location>
</feature>
<keyword evidence="4" id="KW-1185">Reference proteome</keyword>
<accession>A0A846XED6</accession>
<feature type="region of interest" description="Disordered" evidence="1">
    <location>
        <begin position="35"/>
        <end position="70"/>
    </location>
</feature>
<gene>
    <name evidence="3" type="ORF">HGA13_16955</name>
</gene>
<evidence type="ECO:0000313" key="3">
    <source>
        <dbReference type="EMBL" id="NKY34751.1"/>
    </source>
</evidence>
<reference evidence="3 4" key="1">
    <citation type="submission" date="2020-04" db="EMBL/GenBank/DDBJ databases">
        <title>MicrobeNet Type strains.</title>
        <authorList>
            <person name="Nicholson A.C."/>
        </authorList>
    </citation>
    <scope>NUCLEOTIDE SEQUENCE [LARGE SCALE GENOMIC DNA]</scope>
    <source>
        <strain evidence="3 4">DSM 45078</strain>
    </source>
</reference>